<dbReference type="EMBL" id="MN448266">
    <property type="protein sequence ID" value="QFG73677.1"/>
    <property type="molecule type" value="Genomic_DNA"/>
</dbReference>
<organism evidence="1">
    <name type="scientific">Megaviridae environmental sample</name>
    <dbReference type="NCBI Taxonomy" id="1737588"/>
    <lineage>
        <taxon>Viruses</taxon>
        <taxon>Varidnaviria</taxon>
        <taxon>Bamfordvirae</taxon>
        <taxon>Nucleocytoviricota</taxon>
        <taxon>Megaviricetes</taxon>
        <taxon>Imitervirales</taxon>
        <taxon>Mimiviridae</taxon>
        <taxon>environmental samples</taxon>
    </lineage>
</organism>
<sequence>MLIYLLEQRRLLGTRVNKHLDTLGVYLTYKIKKCYCGNYSPFVIGGTCRTCGGTSHYPNYRKYKLFV</sequence>
<protein>
    <submittedName>
        <fullName evidence="1">Uncharacterized protein</fullName>
    </submittedName>
</protein>
<proteinExistence type="predicted"/>
<accession>A0A5J6VHF9</accession>
<reference evidence="1" key="1">
    <citation type="journal article" date="2019" name="Philos. Trans. R. Soc. Lond., B, Biol. Sci.">
        <title>Targeted metagenomic recovery of four divergent viruses reveals shared and distinctive characteristics of giant viruses of marine eukaryotes.</title>
        <authorList>
            <person name="Needham D.M."/>
            <person name="Poirier C."/>
            <person name="Hehenberger E."/>
            <person name="Jimenez V."/>
            <person name="Swalwell J.E."/>
            <person name="Santoro A.E."/>
            <person name="Worden A.Z."/>
        </authorList>
    </citation>
    <scope>NUCLEOTIDE SEQUENCE</scope>
    <source>
        <strain evidence="1">OPacV-662</strain>
    </source>
</reference>
<name>A0A5J6VHF9_9VIRU</name>
<evidence type="ECO:0000313" key="1">
    <source>
        <dbReference type="EMBL" id="QFG73677.1"/>
    </source>
</evidence>